<protein>
    <recommendedName>
        <fullName evidence="6">Acetyltransferase</fullName>
    </recommendedName>
</protein>
<accession>A0A242CDH0</accession>
<gene>
    <name evidence="3" type="ORF">A5880_000906</name>
    <name evidence="4" type="ORF">A5880_002526</name>
</gene>
<sequence>MMKISKKIILFIQKRKLKKTKNILIKKNVDFWTAAFEGYNSIGMNTSISYSEIGIASYCGNNCILNRVKVQKFCSLGNNVEVIYGTHPVNTFFSTHPAFFSVKKQSGITFVDENLFSENKLIEKKYSVVIENDVWIGSHAKLLEGVTIGTGAIIAAGALVTKDVSPYSIVGGVPARVIGYRFDDSTIKKILESNWWDNNLSWFYEPKNLAQLNRIIERDRSS</sequence>
<dbReference type="AlphaFoldDB" id="A0A242CDH0"/>
<keyword evidence="5" id="KW-1185">Reference proteome</keyword>
<dbReference type="CDD" id="cd03349">
    <property type="entry name" value="LbH_XAT"/>
    <property type="match status" value="1"/>
</dbReference>
<dbReference type="InterPro" id="IPR001451">
    <property type="entry name" value="Hexapep"/>
</dbReference>
<dbReference type="PROSITE" id="PS00101">
    <property type="entry name" value="HEXAPEP_TRANSFERASES"/>
    <property type="match status" value="1"/>
</dbReference>
<dbReference type="GO" id="GO:0016740">
    <property type="term" value="F:transferase activity"/>
    <property type="evidence" value="ECO:0007669"/>
    <property type="project" value="UniProtKB-KW"/>
</dbReference>
<dbReference type="OrthoDB" id="9801697at2"/>
<dbReference type="STRING" id="1834181.A5880_002526"/>
<dbReference type="InterPro" id="IPR011004">
    <property type="entry name" value="Trimer_LpxA-like_sf"/>
</dbReference>
<dbReference type="Pfam" id="PF00132">
    <property type="entry name" value="Hexapep"/>
    <property type="match status" value="1"/>
</dbReference>
<dbReference type="EMBL" id="NGLE01000003">
    <property type="protein sequence ID" value="OTO08256.1"/>
    <property type="molecule type" value="Genomic_DNA"/>
</dbReference>
<dbReference type="EMBL" id="NGLE02000001">
    <property type="protein sequence ID" value="MEI5993359.1"/>
    <property type="molecule type" value="Genomic_DNA"/>
</dbReference>
<comment type="caution">
    <text evidence="4">The sequence shown here is derived from an EMBL/GenBank/DDBJ whole genome shotgun (WGS) entry which is preliminary data.</text>
</comment>
<evidence type="ECO:0008006" key="6">
    <source>
        <dbReference type="Google" id="ProtNLM"/>
    </source>
</evidence>
<evidence type="ECO:0000256" key="1">
    <source>
        <dbReference type="ARBA" id="ARBA00022679"/>
    </source>
</evidence>
<keyword evidence="2" id="KW-0677">Repeat</keyword>
<keyword evidence="1" id="KW-0808">Transferase</keyword>
<dbReference type="Proteomes" id="UP000195139">
    <property type="component" value="Unassembled WGS sequence"/>
</dbReference>
<name>A0A242CDH0_9ENTE</name>
<dbReference type="Gene3D" id="2.160.10.10">
    <property type="entry name" value="Hexapeptide repeat proteins"/>
    <property type="match status" value="1"/>
</dbReference>
<dbReference type="InterPro" id="IPR050179">
    <property type="entry name" value="Trans_hexapeptide_repeat"/>
</dbReference>
<dbReference type="PANTHER" id="PTHR43300:SF11">
    <property type="entry name" value="ACETYLTRANSFERASE RV3034C-RELATED"/>
    <property type="match status" value="1"/>
</dbReference>
<dbReference type="PANTHER" id="PTHR43300">
    <property type="entry name" value="ACETYLTRANSFERASE"/>
    <property type="match status" value="1"/>
</dbReference>
<organism evidence="4">
    <name type="scientific">Candidatus Enterococcus mansonii</name>
    <dbReference type="NCBI Taxonomy" id="1834181"/>
    <lineage>
        <taxon>Bacteria</taxon>
        <taxon>Bacillati</taxon>
        <taxon>Bacillota</taxon>
        <taxon>Bacilli</taxon>
        <taxon>Lactobacillales</taxon>
        <taxon>Enterococcaceae</taxon>
        <taxon>Enterococcus</taxon>
    </lineage>
</organism>
<evidence type="ECO:0000256" key="2">
    <source>
        <dbReference type="ARBA" id="ARBA00022737"/>
    </source>
</evidence>
<evidence type="ECO:0000313" key="4">
    <source>
        <dbReference type="EMBL" id="OTO08256.1"/>
    </source>
</evidence>
<reference evidence="3 5" key="2">
    <citation type="submission" date="2018-07" db="EMBL/GenBank/DDBJ databases">
        <title>The Genome Sequence of Enterococcus sp. DIV0659b.</title>
        <authorList>
            <consortium name="The Broad Institute Genomics Platform"/>
            <consortium name="The Broad Institute Genomic Center for Infectious Diseases"/>
            <person name="Earl A."/>
            <person name="Manson A."/>
            <person name="Schwartman J."/>
            <person name="Gilmore M."/>
            <person name="Abouelleil A."/>
            <person name="Cao P."/>
            <person name="Chapman S."/>
            <person name="Cusick C."/>
            <person name="Shea T."/>
            <person name="Young S."/>
            <person name="Neafsey D."/>
            <person name="Nusbaum C."/>
            <person name="Birren B."/>
        </authorList>
    </citation>
    <scope>NUCLEOTIDE SEQUENCE [LARGE SCALE GENOMIC DNA]</scope>
    <source>
        <strain evidence="3 5">4G2_DIV0659</strain>
    </source>
</reference>
<dbReference type="InterPro" id="IPR018357">
    <property type="entry name" value="Hexapep_transf_CS"/>
</dbReference>
<proteinExistence type="predicted"/>
<evidence type="ECO:0000313" key="5">
    <source>
        <dbReference type="Proteomes" id="UP000195139"/>
    </source>
</evidence>
<reference evidence="4" key="1">
    <citation type="submission" date="2017-05" db="EMBL/GenBank/DDBJ databases">
        <title>The Genome Sequence of Enterococcus sp. 4G2_DIV0659.</title>
        <authorList>
            <consortium name="The Broad Institute Genomics Platform"/>
            <consortium name="The Broad Institute Genomic Center for Infectious Diseases"/>
            <person name="Earl A."/>
            <person name="Manson A."/>
            <person name="Schwartman J."/>
            <person name="Gilmore M."/>
            <person name="Abouelleil A."/>
            <person name="Cao P."/>
            <person name="Chapman S."/>
            <person name="Cusick C."/>
            <person name="Shea T."/>
            <person name="Young S."/>
            <person name="Neafsey D."/>
            <person name="Nusbaum C."/>
            <person name="Birren B."/>
        </authorList>
    </citation>
    <scope>NUCLEOTIDE SEQUENCE [LARGE SCALE GENOMIC DNA]</scope>
    <source>
        <strain evidence="4">4G2_DIV0659</strain>
    </source>
</reference>
<dbReference type="SUPFAM" id="SSF51161">
    <property type="entry name" value="Trimeric LpxA-like enzymes"/>
    <property type="match status" value="1"/>
</dbReference>
<evidence type="ECO:0000313" key="3">
    <source>
        <dbReference type="EMBL" id="MEI5993359.1"/>
    </source>
</evidence>